<gene>
    <name evidence="3" type="ORF">N7498_006105</name>
</gene>
<feature type="transmembrane region" description="Helical" evidence="1">
    <location>
        <begin position="32"/>
        <end position="53"/>
    </location>
</feature>
<dbReference type="Proteomes" id="UP001150904">
    <property type="component" value="Unassembled WGS sequence"/>
</dbReference>
<reference evidence="3" key="2">
    <citation type="journal article" date="2023" name="IMA Fungus">
        <title>Comparative genomic study of the Penicillium genus elucidates a diverse pangenome and 15 lateral gene transfer events.</title>
        <authorList>
            <person name="Petersen C."/>
            <person name="Sorensen T."/>
            <person name="Nielsen M.R."/>
            <person name="Sondergaard T.E."/>
            <person name="Sorensen J.L."/>
            <person name="Fitzpatrick D.A."/>
            <person name="Frisvad J.C."/>
            <person name="Nielsen K.L."/>
        </authorList>
    </citation>
    <scope>NUCLEOTIDE SEQUENCE</scope>
    <source>
        <strain evidence="3">IBT 15544</strain>
    </source>
</reference>
<evidence type="ECO:0000313" key="3">
    <source>
        <dbReference type="EMBL" id="KAJ5201442.1"/>
    </source>
</evidence>
<feature type="domain" description="DUF7702" evidence="2">
    <location>
        <begin position="173"/>
        <end position="238"/>
    </location>
</feature>
<feature type="transmembrane region" description="Helical" evidence="1">
    <location>
        <begin position="211"/>
        <end position="235"/>
    </location>
</feature>
<comment type="caution">
    <text evidence="3">The sequence shown here is derived from an EMBL/GenBank/DDBJ whole genome shotgun (WGS) entry which is preliminary data.</text>
</comment>
<dbReference type="EMBL" id="JAPQKR010000013">
    <property type="protein sequence ID" value="KAJ5201442.1"/>
    <property type="molecule type" value="Genomic_DNA"/>
</dbReference>
<dbReference type="Pfam" id="PF24800">
    <property type="entry name" value="DUF7702"/>
    <property type="match status" value="1"/>
</dbReference>
<dbReference type="PANTHER" id="PTHR42109:SF3">
    <property type="entry name" value="INTEGRAL MEMBRANE PROTEIN (AFU_ORTHOLOGUE AFUA_5G00100)"/>
    <property type="match status" value="1"/>
</dbReference>
<dbReference type="OrthoDB" id="2560628at2759"/>
<dbReference type="InterPro" id="IPR056119">
    <property type="entry name" value="DUF7702"/>
</dbReference>
<reference evidence="3" key="1">
    <citation type="submission" date="2022-12" db="EMBL/GenBank/DDBJ databases">
        <authorList>
            <person name="Petersen C."/>
        </authorList>
    </citation>
    <scope>NUCLEOTIDE SEQUENCE</scope>
    <source>
        <strain evidence="3">IBT 15544</strain>
    </source>
</reference>
<organism evidence="3 4">
    <name type="scientific">Penicillium cinerascens</name>
    <dbReference type="NCBI Taxonomy" id="70096"/>
    <lineage>
        <taxon>Eukaryota</taxon>
        <taxon>Fungi</taxon>
        <taxon>Dikarya</taxon>
        <taxon>Ascomycota</taxon>
        <taxon>Pezizomycotina</taxon>
        <taxon>Eurotiomycetes</taxon>
        <taxon>Eurotiomycetidae</taxon>
        <taxon>Eurotiales</taxon>
        <taxon>Aspergillaceae</taxon>
        <taxon>Penicillium</taxon>
    </lineage>
</organism>
<dbReference type="AlphaFoldDB" id="A0A9W9MHX6"/>
<keyword evidence="1" id="KW-0472">Membrane</keyword>
<feature type="transmembrane region" description="Helical" evidence="1">
    <location>
        <begin position="79"/>
        <end position="98"/>
    </location>
</feature>
<evidence type="ECO:0000256" key="1">
    <source>
        <dbReference type="SAM" id="Phobius"/>
    </source>
</evidence>
<dbReference type="RefSeq" id="XP_058307358.1">
    <property type="nucleotide sequence ID" value="XM_058453167.1"/>
</dbReference>
<keyword evidence="1" id="KW-0812">Transmembrane</keyword>
<sequence length="264" mass="28762">MTNSLSAATCAIYVALAFPVLYLLIRDGRYGLLGWLFLFFFCTLRMIGGALAVNDTSVSLSPLLTTASILHLAQVKVEWLSVLAYQMLIIAGVAITAADSAKLQEHKQLLDKAETITRAGISILAVAWGFLVGWTGFSFIAPRGRNSSLTRAGKVVSIYPPPRVYRNTMVLFREQLLMAVAFSLVFIEIRVFYSVTALCTQRASLNPVTGLLVISVVLRFLPEVFATLVCIFAGISTQGAALLAHVEEEKVISVPPKPLAQPWI</sequence>
<accession>A0A9W9MHX6</accession>
<keyword evidence="1" id="KW-1133">Transmembrane helix</keyword>
<feature type="transmembrane region" description="Helical" evidence="1">
    <location>
        <begin position="119"/>
        <end position="141"/>
    </location>
</feature>
<evidence type="ECO:0000313" key="4">
    <source>
        <dbReference type="Proteomes" id="UP001150904"/>
    </source>
</evidence>
<evidence type="ECO:0000259" key="2">
    <source>
        <dbReference type="Pfam" id="PF24800"/>
    </source>
</evidence>
<dbReference type="GeneID" id="83180468"/>
<protein>
    <recommendedName>
        <fullName evidence="2">DUF7702 domain-containing protein</fullName>
    </recommendedName>
</protein>
<dbReference type="PANTHER" id="PTHR42109">
    <property type="entry name" value="UNPLACED GENOMIC SCAFFOLD UM_SCAF_CONTIG_1.265, WHOLE GENOME SHOTGUN SEQUENCE"/>
    <property type="match status" value="1"/>
</dbReference>
<feature type="transmembrane region" description="Helical" evidence="1">
    <location>
        <begin position="6"/>
        <end position="25"/>
    </location>
</feature>
<feature type="transmembrane region" description="Helical" evidence="1">
    <location>
        <begin position="176"/>
        <end position="199"/>
    </location>
</feature>
<keyword evidence="4" id="KW-1185">Reference proteome</keyword>
<name>A0A9W9MHX6_9EURO</name>
<proteinExistence type="predicted"/>